<name>A0A6C0ICU3_9ZZZZ</name>
<evidence type="ECO:0000313" key="1">
    <source>
        <dbReference type="EMBL" id="QHT90579.1"/>
    </source>
</evidence>
<reference evidence="1" key="1">
    <citation type="journal article" date="2020" name="Nature">
        <title>Giant virus diversity and host interactions through global metagenomics.</title>
        <authorList>
            <person name="Schulz F."/>
            <person name="Roux S."/>
            <person name="Paez-Espino D."/>
            <person name="Jungbluth S."/>
            <person name="Walsh D.A."/>
            <person name="Denef V.J."/>
            <person name="McMahon K.D."/>
            <person name="Konstantinidis K.T."/>
            <person name="Eloe-Fadrosh E.A."/>
            <person name="Kyrpides N.C."/>
            <person name="Woyke T."/>
        </authorList>
    </citation>
    <scope>NUCLEOTIDE SEQUENCE</scope>
    <source>
        <strain evidence="1">GVMAG-M-3300023184-71</strain>
    </source>
</reference>
<sequence length="133" mass="15962">MILLVLFILLLGYVIFSRVMEYYSQLDPMLRHIQVKLEPLDAKVKTLKFYEGNKSYTINKKKIYLCLRDENNQYYNENMLLYVAIHELAHVLCDEIGHTDKFHRIFQQLLYKAQKMEIYDASQPIVRNYCGHH</sequence>
<accession>A0A6C0ICU3</accession>
<dbReference type="Gene3D" id="3.30.2010.10">
    <property type="entry name" value="Metalloproteases ('zincins'), catalytic domain"/>
    <property type="match status" value="1"/>
</dbReference>
<dbReference type="EMBL" id="MN740156">
    <property type="protein sequence ID" value="QHT90579.1"/>
    <property type="molecule type" value="Genomic_DNA"/>
</dbReference>
<dbReference type="AlphaFoldDB" id="A0A6C0ICU3"/>
<proteinExistence type="predicted"/>
<protein>
    <submittedName>
        <fullName evidence="1">Uncharacterized protein</fullName>
    </submittedName>
</protein>
<organism evidence="1">
    <name type="scientific">viral metagenome</name>
    <dbReference type="NCBI Taxonomy" id="1070528"/>
    <lineage>
        <taxon>unclassified sequences</taxon>
        <taxon>metagenomes</taxon>
        <taxon>organismal metagenomes</taxon>
    </lineage>
</organism>